<keyword evidence="2" id="KW-0813">Transport</keyword>
<dbReference type="PROSITE" id="PS50893">
    <property type="entry name" value="ABC_TRANSPORTER_2"/>
    <property type="match status" value="1"/>
</dbReference>
<sequence length="240" mass="25166">MTADTTILSVDGLCVSYHGVPALQDVSLGIERGAITTIVGSNGAGKTTLMKAIAGLLVPDRGSVHLFGQDVGGRTPAEMVQAGVTLVPEGRRLFGQMSVRDNLMTGAYSRTDRSAIAADLETVLGHFPALRDRLSAPASALSGGQQQMLAVGRALMASPRLVLLDEPTIGLAPAVVDTICDIIETISHNGVEVLLVEQNAHIALELASQAYVMENGRIVLSGSGKELMHNDQVREAYLGL</sequence>
<dbReference type="CDD" id="cd03224">
    <property type="entry name" value="ABC_TM1139_LivF_branched"/>
    <property type="match status" value="1"/>
</dbReference>
<dbReference type="GO" id="GO:0015658">
    <property type="term" value="F:branched-chain amino acid transmembrane transporter activity"/>
    <property type="evidence" value="ECO:0007669"/>
    <property type="project" value="TreeGrafter"/>
</dbReference>
<dbReference type="RefSeq" id="WP_009507235.1">
    <property type="nucleotide sequence ID" value="NZ_LIGK01000084.1"/>
</dbReference>
<dbReference type="Proteomes" id="UP000249165">
    <property type="component" value="Unassembled WGS sequence"/>
</dbReference>
<dbReference type="GO" id="GO:0016887">
    <property type="term" value="F:ATP hydrolysis activity"/>
    <property type="evidence" value="ECO:0007669"/>
    <property type="project" value="InterPro"/>
</dbReference>
<dbReference type="OrthoDB" id="9806149at2"/>
<name>A0A327XTI7_9RHOB</name>
<dbReference type="AlphaFoldDB" id="A0A327XTI7"/>
<evidence type="ECO:0000256" key="3">
    <source>
        <dbReference type="ARBA" id="ARBA00022741"/>
    </source>
</evidence>
<dbReference type="SUPFAM" id="SSF52540">
    <property type="entry name" value="P-loop containing nucleoside triphosphate hydrolases"/>
    <property type="match status" value="1"/>
</dbReference>
<evidence type="ECO:0000259" key="6">
    <source>
        <dbReference type="PROSITE" id="PS50893"/>
    </source>
</evidence>
<accession>A0A327XTI7</accession>
<evidence type="ECO:0000256" key="4">
    <source>
        <dbReference type="ARBA" id="ARBA00022840"/>
    </source>
</evidence>
<dbReference type="GO" id="GO:0005524">
    <property type="term" value="F:ATP binding"/>
    <property type="evidence" value="ECO:0007669"/>
    <property type="project" value="UniProtKB-KW"/>
</dbReference>
<evidence type="ECO:0000256" key="2">
    <source>
        <dbReference type="ARBA" id="ARBA00022448"/>
    </source>
</evidence>
<feature type="domain" description="ABC transporter" evidence="6">
    <location>
        <begin position="8"/>
        <end position="240"/>
    </location>
</feature>
<organism evidence="7 8">
    <name type="scientific">Salipiger aestuarii</name>
    <dbReference type="NCBI Taxonomy" id="568098"/>
    <lineage>
        <taxon>Bacteria</taxon>
        <taxon>Pseudomonadati</taxon>
        <taxon>Pseudomonadota</taxon>
        <taxon>Alphaproteobacteria</taxon>
        <taxon>Rhodobacterales</taxon>
        <taxon>Roseobacteraceae</taxon>
        <taxon>Salipiger</taxon>
    </lineage>
</organism>
<dbReference type="GO" id="GO:0015807">
    <property type="term" value="P:L-amino acid transport"/>
    <property type="evidence" value="ECO:0007669"/>
    <property type="project" value="TreeGrafter"/>
</dbReference>
<dbReference type="SMART" id="SM00382">
    <property type="entry name" value="AAA"/>
    <property type="match status" value="1"/>
</dbReference>
<keyword evidence="4 7" id="KW-0067">ATP-binding</keyword>
<evidence type="ECO:0000313" key="7">
    <source>
        <dbReference type="EMBL" id="RAK11266.1"/>
    </source>
</evidence>
<keyword evidence="8" id="KW-1185">Reference proteome</keyword>
<dbReference type="PANTHER" id="PTHR43820:SF4">
    <property type="entry name" value="HIGH-AFFINITY BRANCHED-CHAIN AMINO ACID TRANSPORT ATP-BINDING PROTEIN LIVF"/>
    <property type="match status" value="1"/>
</dbReference>
<dbReference type="InterPro" id="IPR003593">
    <property type="entry name" value="AAA+_ATPase"/>
</dbReference>
<dbReference type="PROSITE" id="PS00211">
    <property type="entry name" value="ABC_TRANSPORTER_1"/>
    <property type="match status" value="1"/>
</dbReference>
<gene>
    <name evidence="7" type="ORF">ATI53_105124</name>
</gene>
<dbReference type="Pfam" id="PF00005">
    <property type="entry name" value="ABC_tran"/>
    <property type="match status" value="1"/>
</dbReference>
<dbReference type="Gene3D" id="3.40.50.300">
    <property type="entry name" value="P-loop containing nucleotide triphosphate hydrolases"/>
    <property type="match status" value="1"/>
</dbReference>
<keyword evidence="3" id="KW-0547">Nucleotide-binding</keyword>
<keyword evidence="5" id="KW-0029">Amino-acid transport</keyword>
<evidence type="ECO:0000313" key="8">
    <source>
        <dbReference type="Proteomes" id="UP000249165"/>
    </source>
</evidence>
<evidence type="ECO:0000256" key="1">
    <source>
        <dbReference type="ARBA" id="ARBA00005417"/>
    </source>
</evidence>
<dbReference type="PANTHER" id="PTHR43820">
    <property type="entry name" value="HIGH-AFFINITY BRANCHED-CHAIN AMINO ACID TRANSPORT ATP-BINDING PROTEIN LIVF"/>
    <property type="match status" value="1"/>
</dbReference>
<comment type="caution">
    <text evidence="7">The sequence shown here is derived from an EMBL/GenBank/DDBJ whole genome shotgun (WGS) entry which is preliminary data.</text>
</comment>
<dbReference type="InterPro" id="IPR027417">
    <property type="entry name" value="P-loop_NTPase"/>
</dbReference>
<dbReference type="InterPro" id="IPR017871">
    <property type="entry name" value="ABC_transporter-like_CS"/>
</dbReference>
<reference evidence="7 8" key="1">
    <citation type="submission" date="2018-06" db="EMBL/GenBank/DDBJ databases">
        <title>Genomic Encyclopedia of Archaeal and Bacterial Type Strains, Phase II (KMG-II): from individual species to whole genera.</title>
        <authorList>
            <person name="Goeker M."/>
        </authorList>
    </citation>
    <scope>NUCLEOTIDE SEQUENCE [LARGE SCALE GENOMIC DNA]</scope>
    <source>
        <strain evidence="7 8">DSM 22011</strain>
    </source>
</reference>
<proteinExistence type="inferred from homology"/>
<evidence type="ECO:0000256" key="5">
    <source>
        <dbReference type="ARBA" id="ARBA00022970"/>
    </source>
</evidence>
<comment type="similarity">
    <text evidence="1">Belongs to the ABC transporter superfamily.</text>
</comment>
<dbReference type="InterPro" id="IPR003439">
    <property type="entry name" value="ABC_transporter-like_ATP-bd"/>
</dbReference>
<protein>
    <submittedName>
        <fullName evidence="7">Branched-chain amino acid transport system ATP-binding protein</fullName>
    </submittedName>
</protein>
<dbReference type="EMBL" id="QLMG01000051">
    <property type="protein sequence ID" value="RAK11266.1"/>
    <property type="molecule type" value="Genomic_DNA"/>
</dbReference>
<dbReference type="InterPro" id="IPR052156">
    <property type="entry name" value="BCAA_Transport_ATP-bd_LivF"/>
</dbReference>